<dbReference type="InterPro" id="IPR018247">
    <property type="entry name" value="EF_Hand_1_Ca_BS"/>
</dbReference>
<dbReference type="InterPro" id="IPR051433">
    <property type="entry name" value="CIBP"/>
</dbReference>
<feature type="domain" description="EF-hand" evidence="5">
    <location>
        <begin position="66"/>
        <end position="101"/>
    </location>
</feature>
<feature type="non-terminal residue" evidence="6">
    <location>
        <position position="1"/>
    </location>
</feature>
<organism evidence="6 7">
    <name type="scientific">Acrasis kona</name>
    <dbReference type="NCBI Taxonomy" id="1008807"/>
    <lineage>
        <taxon>Eukaryota</taxon>
        <taxon>Discoba</taxon>
        <taxon>Heterolobosea</taxon>
        <taxon>Tetramitia</taxon>
        <taxon>Eutetramitia</taxon>
        <taxon>Acrasidae</taxon>
        <taxon>Acrasis</taxon>
    </lineage>
</organism>
<reference evidence="6 7" key="1">
    <citation type="submission" date="2024-03" db="EMBL/GenBank/DDBJ databases">
        <title>The Acrasis kona genome and developmental transcriptomes reveal deep origins of eukaryotic multicellular pathways.</title>
        <authorList>
            <person name="Sheikh S."/>
            <person name="Fu C.-J."/>
            <person name="Brown M.W."/>
            <person name="Baldauf S.L."/>
        </authorList>
    </citation>
    <scope>NUCLEOTIDE SEQUENCE [LARGE SCALE GENOMIC DNA]</scope>
    <source>
        <strain evidence="6 7">ATCC MYA-3509</strain>
    </source>
</reference>
<dbReference type="AlphaFoldDB" id="A0AAW2YPY4"/>
<keyword evidence="1" id="KW-0479">Metal-binding</keyword>
<evidence type="ECO:0000256" key="4">
    <source>
        <dbReference type="ARBA" id="ARBA00022842"/>
    </source>
</evidence>
<dbReference type="InterPro" id="IPR002048">
    <property type="entry name" value="EF_hand_dom"/>
</dbReference>
<dbReference type="PROSITE" id="PS50222">
    <property type="entry name" value="EF_HAND_2"/>
    <property type="match status" value="2"/>
</dbReference>
<keyword evidence="3" id="KW-0106">Calcium</keyword>
<dbReference type="EMBL" id="JAOPGA020000476">
    <property type="protein sequence ID" value="KAL0478881.1"/>
    <property type="molecule type" value="Genomic_DNA"/>
</dbReference>
<keyword evidence="7" id="KW-1185">Reference proteome</keyword>
<dbReference type="Gene3D" id="1.10.238.10">
    <property type="entry name" value="EF-hand"/>
    <property type="match status" value="2"/>
</dbReference>
<dbReference type="PROSITE" id="PS00018">
    <property type="entry name" value="EF_HAND_1"/>
    <property type="match status" value="2"/>
</dbReference>
<feature type="domain" description="EF-hand" evidence="5">
    <location>
        <begin position="115"/>
        <end position="147"/>
    </location>
</feature>
<dbReference type="SUPFAM" id="SSF47473">
    <property type="entry name" value="EF-hand"/>
    <property type="match status" value="1"/>
</dbReference>
<dbReference type="GO" id="GO:0005509">
    <property type="term" value="F:calcium ion binding"/>
    <property type="evidence" value="ECO:0007669"/>
    <property type="project" value="InterPro"/>
</dbReference>
<gene>
    <name evidence="6" type="ORF">AKO1_010735</name>
</gene>
<dbReference type="Pfam" id="PF13499">
    <property type="entry name" value="EF-hand_7"/>
    <property type="match status" value="1"/>
</dbReference>
<evidence type="ECO:0000313" key="7">
    <source>
        <dbReference type="Proteomes" id="UP001431209"/>
    </source>
</evidence>
<evidence type="ECO:0000313" key="6">
    <source>
        <dbReference type="EMBL" id="KAL0478881.1"/>
    </source>
</evidence>
<protein>
    <recommendedName>
        <fullName evidence="5">EF-hand domain-containing protein</fullName>
    </recommendedName>
</protein>
<accession>A0AAW2YPY4</accession>
<evidence type="ECO:0000256" key="1">
    <source>
        <dbReference type="ARBA" id="ARBA00022723"/>
    </source>
</evidence>
<dbReference type="GO" id="GO:0000287">
    <property type="term" value="F:magnesium ion binding"/>
    <property type="evidence" value="ECO:0007669"/>
    <property type="project" value="TreeGrafter"/>
</dbReference>
<name>A0AAW2YPY4_9EUKA</name>
<feature type="non-terminal residue" evidence="6">
    <location>
        <position position="147"/>
    </location>
</feature>
<comment type="caution">
    <text evidence="6">The sequence shown here is derived from an EMBL/GenBank/DDBJ whole genome shotgun (WGS) entry which is preliminary data.</text>
</comment>
<dbReference type="Proteomes" id="UP001431209">
    <property type="component" value="Unassembled WGS sequence"/>
</dbReference>
<evidence type="ECO:0000256" key="2">
    <source>
        <dbReference type="ARBA" id="ARBA00022737"/>
    </source>
</evidence>
<dbReference type="CDD" id="cd00051">
    <property type="entry name" value="EFh"/>
    <property type="match status" value="1"/>
</dbReference>
<keyword evidence="2" id="KW-0677">Repeat</keyword>
<sequence>NLWEVFQSLGALKKDSVLPIEEVQKLKCLTCNPFKDKICQLFASSDDGFTFEDFLDMCSVFSKQATFEVKARVMFHVFDKDDDGQLSEEDVTALISRLVDKYMTASTKRNVKDISIPAAAAKVFEECDIDGNKKISLNEFKTLCENL</sequence>
<evidence type="ECO:0000256" key="3">
    <source>
        <dbReference type="ARBA" id="ARBA00022837"/>
    </source>
</evidence>
<evidence type="ECO:0000259" key="5">
    <source>
        <dbReference type="PROSITE" id="PS50222"/>
    </source>
</evidence>
<dbReference type="PANTHER" id="PTHR45791:SF1">
    <property type="entry name" value="CALCIUM AND INTEGRIN BINDING FAMILY MEMBER 1"/>
    <property type="match status" value="1"/>
</dbReference>
<keyword evidence="4" id="KW-0460">Magnesium</keyword>
<dbReference type="PANTHER" id="PTHR45791">
    <property type="entry name" value="CALCIUM AND INTEGRIN BINDING FAMILY MEMBER 2"/>
    <property type="match status" value="1"/>
</dbReference>
<dbReference type="SMART" id="SM00054">
    <property type="entry name" value="EFh"/>
    <property type="match status" value="2"/>
</dbReference>
<proteinExistence type="predicted"/>
<dbReference type="InterPro" id="IPR011992">
    <property type="entry name" value="EF-hand-dom_pair"/>
</dbReference>